<gene>
    <name evidence="1" type="ORF">SAMN05421863_1003149</name>
</gene>
<accession>A0A1I4K7X0</accession>
<dbReference type="Proteomes" id="UP000183287">
    <property type="component" value="Unassembled WGS sequence"/>
</dbReference>
<dbReference type="OrthoDB" id="5572847at2"/>
<dbReference type="RefSeq" id="WP_083398291.1">
    <property type="nucleotide sequence ID" value="NZ_FOUB01000003.1"/>
</dbReference>
<reference evidence="2" key="1">
    <citation type="submission" date="2016-10" db="EMBL/GenBank/DDBJ databases">
        <authorList>
            <person name="Varghese N."/>
            <person name="Submissions S."/>
        </authorList>
    </citation>
    <scope>NUCLEOTIDE SEQUENCE [LARGE SCALE GENOMIC DNA]</scope>
    <source>
        <strain evidence="2">Nm44</strain>
    </source>
</reference>
<sequence length="349" mass="39489">MSKSATSYPIRAIFLWFLLGQMPLLSAMEIAESIPTADAIFTMLKLEPDKVADLERGKIVPFETGESTTQKEFMMGLSMYFPFPPAKLAAFFKRKDVATVDQEASALGEIFPQSGIDAFKGFIFTHEQSNEARNLLAVTAGDQFNLSAEEIDSFASLREKLTDADEMALIASVSQHYQQILWQRWQDYSKQGLTGVAAYARKRANINLADELRIAAANSKLLTYFSPALQKIWLNYPTQLPADTEERYFWLNRQVQNRPTAILNHRIVLTTDAASVIITRQFFVGHSYNSSHMILGCLPYGNGSILFYTHRTSTDQVQGNNLKRSIGRQRLKQQMMRNLQFLRTALESS</sequence>
<evidence type="ECO:0000313" key="2">
    <source>
        <dbReference type="Proteomes" id="UP000183287"/>
    </source>
</evidence>
<keyword evidence="2" id="KW-1185">Reference proteome</keyword>
<name>A0A1I4K7X0_9PROT</name>
<evidence type="ECO:0000313" key="1">
    <source>
        <dbReference type="EMBL" id="SFL74653.1"/>
    </source>
</evidence>
<dbReference type="AlphaFoldDB" id="A0A1I4K7X0"/>
<proteinExistence type="predicted"/>
<protein>
    <submittedName>
        <fullName evidence="1">Uncharacterized protein</fullName>
    </submittedName>
</protein>
<dbReference type="EMBL" id="FOUB01000003">
    <property type="protein sequence ID" value="SFL74653.1"/>
    <property type="molecule type" value="Genomic_DNA"/>
</dbReference>
<organism evidence="1 2">
    <name type="scientific">Nitrosomonas communis</name>
    <dbReference type="NCBI Taxonomy" id="44574"/>
    <lineage>
        <taxon>Bacteria</taxon>
        <taxon>Pseudomonadati</taxon>
        <taxon>Pseudomonadota</taxon>
        <taxon>Betaproteobacteria</taxon>
        <taxon>Nitrosomonadales</taxon>
        <taxon>Nitrosomonadaceae</taxon>
        <taxon>Nitrosomonas</taxon>
    </lineage>
</organism>